<protein>
    <submittedName>
        <fullName evidence="2">Uncharacterized protein</fullName>
    </submittedName>
</protein>
<evidence type="ECO:0000256" key="1">
    <source>
        <dbReference type="SAM" id="MobiDB-lite"/>
    </source>
</evidence>
<gene>
    <name evidence="2" type="ORF">MCHLO_02728</name>
</gene>
<reference evidence="2" key="1">
    <citation type="submission" date="2014-09" db="EMBL/GenBank/DDBJ databases">
        <title>Genome sequence of the luminous mushroom Mycena chlorophos for searching fungal bioluminescence genes.</title>
        <authorList>
            <person name="Tanaka Y."/>
            <person name="Kasuga D."/>
            <person name="Oba Y."/>
            <person name="Hase S."/>
            <person name="Sato K."/>
            <person name="Oba Y."/>
            <person name="Sakakibara Y."/>
        </authorList>
    </citation>
    <scope>NUCLEOTIDE SEQUENCE</scope>
</reference>
<feature type="compositionally biased region" description="Acidic residues" evidence="1">
    <location>
        <begin position="32"/>
        <end position="41"/>
    </location>
</feature>
<feature type="compositionally biased region" description="Acidic residues" evidence="1">
    <location>
        <begin position="73"/>
        <end position="83"/>
    </location>
</feature>
<feature type="region of interest" description="Disordered" evidence="1">
    <location>
        <begin position="1"/>
        <end position="55"/>
    </location>
</feature>
<organism evidence="2 3">
    <name type="scientific">Mycena chlorophos</name>
    <name type="common">Agaric fungus</name>
    <name type="synonym">Agaricus chlorophos</name>
    <dbReference type="NCBI Taxonomy" id="658473"/>
    <lineage>
        <taxon>Eukaryota</taxon>
        <taxon>Fungi</taxon>
        <taxon>Dikarya</taxon>
        <taxon>Basidiomycota</taxon>
        <taxon>Agaricomycotina</taxon>
        <taxon>Agaricomycetes</taxon>
        <taxon>Agaricomycetidae</taxon>
        <taxon>Agaricales</taxon>
        <taxon>Marasmiineae</taxon>
        <taxon>Mycenaceae</taxon>
        <taxon>Mycena</taxon>
    </lineage>
</organism>
<keyword evidence="3" id="KW-1185">Reference proteome</keyword>
<accession>A0ABQ0L1V5</accession>
<name>A0ABQ0L1V5_MYCCL</name>
<dbReference type="EMBL" id="DF840797">
    <property type="protein sequence ID" value="GAT45137.1"/>
    <property type="molecule type" value="Genomic_DNA"/>
</dbReference>
<feature type="region of interest" description="Disordered" evidence="1">
    <location>
        <begin position="71"/>
        <end position="97"/>
    </location>
</feature>
<sequence length="165" mass="18211">MLEDRGARKNHTNTAALLSVPRYADAMHLSDTDDSADEANDDTGSRPTRKSVIVKSSAAWRRQLSEWRHEMQELNDADSDADEPTAAASTGRRRRADRGFTATLSALFAGKAAKPIRLEQDAEARKRRRAALTNEGRMMELLQAENSDEEPDAGAQEGSGDEYHP</sequence>
<evidence type="ECO:0000313" key="3">
    <source>
        <dbReference type="Proteomes" id="UP000815677"/>
    </source>
</evidence>
<dbReference type="Proteomes" id="UP000815677">
    <property type="component" value="Unassembled WGS sequence"/>
</dbReference>
<evidence type="ECO:0000313" key="2">
    <source>
        <dbReference type="EMBL" id="GAT45137.1"/>
    </source>
</evidence>
<proteinExistence type="predicted"/>
<feature type="region of interest" description="Disordered" evidence="1">
    <location>
        <begin position="117"/>
        <end position="165"/>
    </location>
</feature>